<dbReference type="PANTHER" id="PTHR35526">
    <property type="entry name" value="ANTI-SIGMA-F FACTOR RSBW-RELATED"/>
    <property type="match status" value="1"/>
</dbReference>
<evidence type="ECO:0000313" key="4">
    <source>
        <dbReference type="Proteomes" id="UP001056539"/>
    </source>
</evidence>
<dbReference type="Pfam" id="PF13581">
    <property type="entry name" value="HATPase_c_2"/>
    <property type="match status" value="1"/>
</dbReference>
<evidence type="ECO:0000256" key="1">
    <source>
        <dbReference type="ARBA" id="ARBA00022527"/>
    </source>
</evidence>
<keyword evidence="1" id="KW-0723">Serine/threonine-protein kinase</keyword>
<feature type="domain" description="Histidine kinase/HSP90-like ATPase" evidence="2">
    <location>
        <begin position="8"/>
        <end position="130"/>
    </location>
</feature>
<keyword evidence="1" id="KW-0808">Transferase</keyword>
<dbReference type="InterPro" id="IPR003594">
    <property type="entry name" value="HATPase_dom"/>
</dbReference>
<dbReference type="EMBL" id="CP073355">
    <property type="protein sequence ID" value="URA10951.1"/>
    <property type="molecule type" value="Genomic_DNA"/>
</dbReference>
<accession>A0AAX3BHR5</accession>
<keyword evidence="4" id="KW-1185">Reference proteome</keyword>
<evidence type="ECO:0000313" key="3">
    <source>
        <dbReference type="EMBL" id="URA10951.1"/>
    </source>
</evidence>
<dbReference type="InterPro" id="IPR036890">
    <property type="entry name" value="HATPase_C_sf"/>
</dbReference>
<organism evidence="3 4">
    <name type="scientific">Thermospira aquatica</name>
    <dbReference type="NCBI Taxonomy" id="2828656"/>
    <lineage>
        <taxon>Bacteria</taxon>
        <taxon>Pseudomonadati</taxon>
        <taxon>Spirochaetota</taxon>
        <taxon>Spirochaetia</taxon>
        <taxon>Brevinematales</taxon>
        <taxon>Thermospiraceae</taxon>
        <taxon>Thermospira</taxon>
    </lineage>
</organism>
<name>A0AAX3BHR5_9SPIR</name>
<gene>
    <name evidence="3" type="ORF">KDW03_03870</name>
</gene>
<dbReference type="GO" id="GO:0004674">
    <property type="term" value="F:protein serine/threonine kinase activity"/>
    <property type="evidence" value="ECO:0007669"/>
    <property type="project" value="UniProtKB-KW"/>
</dbReference>
<sequence>MKIRIEGNLKELEKVRKTIESFLKNYSSDEEGIFALLLMVDEVVTNIIKYGYREMGGEIWLQVLYQDGEVEVLIDDQAPPFNPLQHPQVDMENRLQKGFTHGFGIQVVRTFSDSCEYQQLDHGNRLIIRKKLA</sequence>
<reference evidence="3" key="1">
    <citation type="submission" date="2021-04" db="EMBL/GenBank/DDBJ databases">
        <authorList>
            <person name="Postec A."/>
        </authorList>
    </citation>
    <scope>NUCLEOTIDE SEQUENCE</scope>
    <source>
        <strain evidence="3">F1F22</strain>
    </source>
</reference>
<dbReference type="RefSeq" id="WP_271436081.1">
    <property type="nucleotide sequence ID" value="NZ_CP073355.1"/>
</dbReference>
<keyword evidence="1" id="KW-0418">Kinase</keyword>
<proteinExistence type="predicted"/>
<keyword evidence="3" id="KW-0067">ATP-binding</keyword>
<dbReference type="SUPFAM" id="SSF55874">
    <property type="entry name" value="ATPase domain of HSP90 chaperone/DNA topoisomerase II/histidine kinase"/>
    <property type="match status" value="1"/>
</dbReference>
<dbReference type="KEGG" id="taqu:KDW03_03870"/>
<dbReference type="CDD" id="cd16936">
    <property type="entry name" value="HATPase_RsbW-like"/>
    <property type="match status" value="1"/>
</dbReference>
<keyword evidence="3" id="KW-0547">Nucleotide-binding</keyword>
<dbReference type="InterPro" id="IPR050267">
    <property type="entry name" value="Anti-sigma-factor_SerPK"/>
</dbReference>
<dbReference type="Proteomes" id="UP001056539">
    <property type="component" value="Chromosome"/>
</dbReference>
<evidence type="ECO:0000259" key="2">
    <source>
        <dbReference type="Pfam" id="PF13581"/>
    </source>
</evidence>
<dbReference type="AlphaFoldDB" id="A0AAX3BHR5"/>
<dbReference type="Gene3D" id="3.30.565.10">
    <property type="entry name" value="Histidine kinase-like ATPase, C-terminal domain"/>
    <property type="match status" value="1"/>
</dbReference>
<dbReference type="GO" id="GO:0005524">
    <property type="term" value="F:ATP binding"/>
    <property type="evidence" value="ECO:0007669"/>
    <property type="project" value="UniProtKB-KW"/>
</dbReference>
<reference evidence="3" key="2">
    <citation type="submission" date="2022-06" db="EMBL/GenBank/DDBJ databases">
        <title>Thermospira aquatica gen. nov., sp. nov.</title>
        <authorList>
            <person name="Ben Ali Gam Z."/>
            <person name="Labat M."/>
        </authorList>
    </citation>
    <scope>NUCLEOTIDE SEQUENCE</scope>
    <source>
        <strain evidence="3">F1F22</strain>
    </source>
</reference>
<protein>
    <submittedName>
        <fullName evidence="3">ATP-binding protein</fullName>
    </submittedName>
</protein>